<name>A0AB36DPZ9_MORCA</name>
<feature type="binding site" evidence="14">
    <location>
        <position position="313"/>
    </location>
    <ligand>
        <name>NAD(+)</name>
        <dbReference type="ChEBI" id="CHEBI:57540"/>
    </ligand>
</feature>
<dbReference type="InterPro" id="IPR004149">
    <property type="entry name" value="Znf_DNAligase_C4"/>
</dbReference>
<dbReference type="Pfam" id="PF03119">
    <property type="entry name" value="DNA_ligase_ZBD"/>
    <property type="match status" value="1"/>
</dbReference>
<dbReference type="Proteomes" id="UP000078295">
    <property type="component" value="Unassembled WGS sequence"/>
</dbReference>
<comment type="cofactor">
    <cofactor evidence="14">
        <name>Mg(2+)</name>
        <dbReference type="ChEBI" id="CHEBI:18420"/>
    </cofactor>
    <cofactor evidence="14">
        <name>Mn(2+)</name>
        <dbReference type="ChEBI" id="CHEBI:29035"/>
    </cofactor>
</comment>
<comment type="catalytic activity">
    <reaction evidence="12 14 15">
        <text>NAD(+) + (deoxyribonucleotide)n-3'-hydroxyl + 5'-phospho-(deoxyribonucleotide)m = (deoxyribonucleotide)n+m + AMP + beta-nicotinamide D-nucleotide.</text>
        <dbReference type="EC" id="6.5.1.2"/>
    </reaction>
</comment>
<evidence type="ECO:0000256" key="12">
    <source>
        <dbReference type="ARBA" id="ARBA00034005"/>
    </source>
</evidence>
<feature type="binding site" evidence="14">
    <location>
        <position position="138"/>
    </location>
    <ligand>
        <name>NAD(+)</name>
        <dbReference type="ChEBI" id="CHEBI:57540"/>
    </ligand>
</feature>
<keyword evidence="7 14" id="KW-0227">DNA damage</keyword>
<feature type="binding site" evidence="14">
    <location>
        <position position="161"/>
    </location>
    <ligand>
        <name>NAD(+)</name>
        <dbReference type="ChEBI" id="CHEBI:57540"/>
    </ligand>
</feature>
<evidence type="ECO:0000256" key="1">
    <source>
        <dbReference type="ARBA" id="ARBA00004067"/>
    </source>
</evidence>
<dbReference type="Gene3D" id="1.10.150.20">
    <property type="entry name" value="5' to 3' exonuclease, C-terminal subdomain"/>
    <property type="match status" value="2"/>
</dbReference>
<evidence type="ECO:0000256" key="8">
    <source>
        <dbReference type="ARBA" id="ARBA00022833"/>
    </source>
</evidence>
<dbReference type="Gene3D" id="2.40.50.140">
    <property type="entry name" value="Nucleic acid-binding proteins"/>
    <property type="match status" value="1"/>
</dbReference>
<proteinExistence type="inferred from homology"/>
<dbReference type="SMART" id="SM00532">
    <property type="entry name" value="LIGANc"/>
    <property type="match status" value="1"/>
</dbReference>
<keyword evidence="8 14" id="KW-0862">Zinc</keyword>
<evidence type="ECO:0000256" key="10">
    <source>
        <dbReference type="ARBA" id="ARBA00023027"/>
    </source>
</evidence>
<accession>A0AB36DPZ9</accession>
<dbReference type="Gene3D" id="6.20.10.30">
    <property type="match status" value="1"/>
</dbReference>
<feature type="binding site" evidence="14">
    <location>
        <position position="455"/>
    </location>
    <ligand>
        <name>Zn(2+)</name>
        <dbReference type="ChEBI" id="CHEBI:29105"/>
    </ligand>
</feature>
<evidence type="ECO:0000256" key="3">
    <source>
        <dbReference type="ARBA" id="ARBA00013308"/>
    </source>
</evidence>
<dbReference type="GO" id="GO:0006281">
    <property type="term" value="P:DNA repair"/>
    <property type="evidence" value="ECO:0007669"/>
    <property type="project" value="UniProtKB-KW"/>
</dbReference>
<dbReference type="InterPro" id="IPR018239">
    <property type="entry name" value="DNA_ligase_AS"/>
</dbReference>
<dbReference type="FunFam" id="1.10.150.20:FF:000006">
    <property type="entry name" value="DNA ligase"/>
    <property type="match status" value="1"/>
</dbReference>
<dbReference type="PROSITE" id="PS01055">
    <property type="entry name" value="DNA_LIGASE_N1"/>
    <property type="match status" value="1"/>
</dbReference>
<dbReference type="PANTHER" id="PTHR23389">
    <property type="entry name" value="CHROMOSOME TRANSMISSION FIDELITY FACTOR 18"/>
    <property type="match status" value="1"/>
</dbReference>
<dbReference type="Pfam" id="PF01653">
    <property type="entry name" value="DNA_ligase_aden"/>
    <property type="match status" value="1"/>
</dbReference>
<dbReference type="PANTHER" id="PTHR23389:SF9">
    <property type="entry name" value="DNA LIGASE"/>
    <property type="match status" value="1"/>
</dbReference>
<dbReference type="Gene3D" id="3.40.50.10190">
    <property type="entry name" value="BRCT domain"/>
    <property type="match status" value="1"/>
</dbReference>
<dbReference type="CDD" id="cd17748">
    <property type="entry name" value="BRCT_DNA_ligase_like"/>
    <property type="match status" value="1"/>
</dbReference>
<dbReference type="Pfam" id="PF12826">
    <property type="entry name" value="HHH_2"/>
    <property type="match status" value="1"/>
</dbReference>
<dbReference type="PIRSF" id="PIRSF001604">
    <property type="entry name" value="LigA"/>
    <property type="match status" value="1"/>
</dbReference>
<keyword evidence="14" id="KW-0464">Manganese</keyword>
<evidence type="ECO:0000256" key="16">
    <source>
        <dbReference type="SAM" id="MobiDB-lite"/>
    </source>
</evidence>
<keyword evidence="10 14" id="KW-0520">NAD</keyword>
<feature type="active site" description="N6-AMP-lysine intermediate" evidence="14">
    <location>
        <position position="140"/>
    </location>
</feature>
<dbReference type="InterPro" id="IPR013840">
    <property type="entry name" value="DNAligase_N"/>
</dbReference>
<dbReference type="GO" id="GO:0003911">
    <property type="term" value="F:DNA ligase (NAD+) activity"/>
    <property type="evidence" value="ECO:0007669"/>
    <property type="project" value="UniProtKB-UniRule"/>
</dbReference>
<dbReference type="EC" id="6.5.1.2" evidence="2 14"/>
<dbReference type="SUPFAM" id="SSF56091">
    <property type="entry name" value="DNA ligase/mRNA capping enzyme, catalytic domain"/>
    <property type="match status" value="1"/>
</dbReference>
<feature type="domain" description="BRCT" evidence="17">
    <location>
        <begin position="616"/>
        <end position="689"/>
    </location>
</feature>
<dbReference type="InterPro" id="IPR013839">
    <property type="entry name" value="DNAligase_adenylation"/>
</dbReference>
<evidence type="ECO:0000256" key="7">
    <source>
        <dbReference type="ARBA" id="ARBA00022763"/>
    </source>
</evidence>
<feature type="binding site" evidence="14">
    <location>
        <position position="431"/>
    </location>
    <ligand>
        <name>Zn(2+)</name>
        <dbReference type="ChEBI" id="CHEBI:29105"/>
    </ligand>
</feature>
<keyword evidence="4 14" id="KW-0436">Ligase</keyword>
<feature type="binding site" evidence="14">
    <location>
        <begin position="58"/>
        <end position="62"/>
    </location>
    <ligand>
        <name>NAD(+)</name>
        <dbReference type="ChEBI" id="CHEBI:57540"/>
    </ligand>
</feature>
<dbReference type="SUPFAM" id="SSF50249">
    <property type="entry name" value="Nucleic acid-binding proteins"/>
    <property type="match status" value="1"/>
</dbReference>
<dbReference type="PROSITE" id="PS50172">
    <property type="entry name" value="BRCT"/>
    <property type="match status" value="1"/>
</dbReference>
<dbReference type="Pfam" id="PF03120">
    <property type="entry name" value="OB_DNA_ligase"/>
    <property type="match status" value="1"/>
</dbReference>
<dbReference type="SMART" id="SM00292">
    <property type="entry name" value="BRCT"/>
    <property type="match status" value="1"/>
</dbReference>
<evidence type="ECO:0000256" key="15">
    <source>
        <dbReference type="RuleBase" id="RU000618"/>
    </source>
</evidence>
<dbReference type="FunFam" id="3.30.470.30:FF:000001">
    <property type="entry name" value="DNA ligase"/>
    <property type="match status" value="1"/>
</dbReference>
<sequence>MHTNQSRIMNTQTSFNNISKDNPSKANDQIITQMRALIKMLKRHNHAYYVMDAPTISDGEYDGLRRTLMMLEQQHPNLIQPDSPINTVGGEPLPFFTQVAHEVPMLSLGNVFNADDLSGFLRRANERLGIAIDEYEMELKLDGLAVSLKYQNGQFTQAVTRGDGQVGEDITHNVRTIRNLPLTLVGCEQIKQLEIRGEVLMPKAGFAKLNRESIAQGIKTFANPRNAAAGSLRQLNAAIAAVRPLAFFGYSVNDGLPDGITTQSGAMQWLGQLGFETAPFKVAKSLDEIQAFYAHVIKTRSQLPFEIDGLVIKVNDLSLQARLGFLSREPRWATAYKFPAETVPTRLIDVEWQVGRTGTLTPVGRLEPITVGGVTVSNVTLHNFGEVERLGVMIGDMVNVHRAGDVIPKVSGVIGELRPTDAKPILLPKACPVCQSPISLPEGEALARCTGGLYCAAQQQEALIHFVSRRAMDIDGLGSQWLIKFFEMGLVRTVADIYKLHKQAEYLITLEGMGDKSVTKMLSAIEKSKQTTLPRFIFALGIRGVGESTALSLAQQFGELQSIIEADLQALQAVPDIGEVTAQSIYDFFRASHNIEVVQALIEAGVSWQAMDTPDKSSLPLTGETWVVTGTLGSMGRDEAKDKLIALGAKVAGSVSAKTTRLLAGEKAGSKLEKAQKLGVTVVLEDEFLALIALYNQV</sequence>
<dbReference type="GO" id="GO:0006260">
    <property type="term" value="P:DNA replication"/>
    <property type="evidence" value="ECO:0007669"/>
    <property type="project" value="UniProtKB-KW"/>
</dbReference>
<dbReference type="InterPro" id="IPR010994">
    <property type="entry name" value="RuvA_2-like"/>
</dbReference>
<comment type="caution">
    <text evidence="14">Lacks conserved residue(s) required for the propagation of feature annotation.</text>
</comment>
<dbReference type="CDD" id="cd00114">
    <property type="entry name" value="LIGANc"/>
    <property type="match status" value="1"/>
</dbReference>
<keyword evidence="11 14" id="KW-0234">DNA repair</keyword>
<evidence type="ECO:0000256" key="2">
    <source>
        <dbReference type="ARBA" id="ARBA00012722"/>
    </source>
</evidence>
<evidence type="ECO:0000256" key="13">
    <source>
        <dbReference type="ARBA" id="ARBA00060881"/>
    </source>
</evidence>
<dbReference type="EMBL" id="LXHQ01000020">
    <property type="protein sequence ID" value="OAV26674.1"/>
    <property type="molecule type" value="Genomic_DNA"/>
</dbReference>
<gene>
    <name evidence="14" type="primary">ligA</name>
    <name evidence="18" type="ORF">AO370_0507</name>
</gene>
<dbReference type="GO" id="GO:0046872">
    <property type="term" value="F:metal ion binding"/>
    <property type="evidence" value="ECO:0007669"/>
    <property type="project" value="UniProtKB-KW"/>
</dbReference>
<evidence type="ECO:0000313" key="18">
    <source>
        <dbReference type="EMBL" id="OAV26674.1"/>
    </source>
</evidence>
<dbReference type="NCBIfam" id="NF005932">
    <property type="entry name" value="PRK07956.1"/>
    <property type="match status" value="1"/>
</dbReference>
<comment type="caution">
    <text evidence="18">The sequence shown here is derived from an EMBL/GenBank/DDBJ whole genome shotgun (WGS) entry which is preliminary data.</text>
</comment>
<dbReference type="InterPro" id="IPR001357">
    <property type="entry name" value="BRCT_dom"/>
</dbReference>
<comment type="similarity">
    <text evidence="13 14">Belongs to the NAD-dependent DNA ligase family. LigA subfamily.</text>
</comment>
<dbReference type="InterPro" id="IPR041663">
    <property type="entry name" value="DisA/LigA_HHH"/>
</dbReference>
<dbReference type="InterPro" id="IPR003583">
    <property type="entry name" value="Hlx-hairpin-Hlx_DNA-bd_motif"/>
</dbReference>
<dbReference type="InterPro" id="IPR012340">
    <property type="entry name" value="NA-bd_OB-fold"/>
</dbReference>
<evidence type="ECO:0000313" key="19">
    <source>
        <dbReference type="Proteomes" id="UP000078295"/>
    </source>
</evidence>
<protein>
    <recommendedName>
        <fullName evidence="3 14">DNA ligase</fullName>
        <ecNumber evidence="2 14">6.5.1.2</ecNumber>
    </recommendedName>
    <alternativeName>
        <fullName evidence="14">Polydeoxyribonucleotide synthase [NAD(+)]</fullName>
    </alternativeName>
</protein>
<comment type="function">
    <text evidence="1 14">DNA ligase that catalyzes the formation of phosphodiester linkages between 5'-phosphoryl and 3'-hydroxyl groups in double-stranded DNA using NAD as a coenzyme and as the energy source for the reaction. It is essential for DNA replication and repair of damaged DNA.</text>
</comment>
<dbReference type="FunFam" id="2.40.50.140:FF:000012">
    <property type="entry name" value="DNA ligase"/>
    <property type="match status" value="1"/>
</dbReference>
<evidence type="ECO:0000259" key="17">
    <source>
        <dbReference type="PROSITE" id="PS50172"/>
    </source>
</evidence>
<dbReference type="SUPFAM" id="SSF47781">
    <property type="entry name" value="RuvA domain 2-like"/>
    <property type="match status" value="1"/>
</dbReference>
<dbReference type="GO" id="GO:0003677">
    <property type="term" value="F:DNA binding"/>
    <property type="evidence" value="ECO:0007669"/>
    <property type="project" value="InterPro"/>
</dbReference>
<evidence type="ECO:0000256" key="9">
    <source>
        <dbReference type="ARBA" id="ARBA00022842"/>
    </source>
</evidence>
<dbReference type="SMART" id="SM00278">
    <property type="entry name" value="HhH1"/>
    <property type="match status" value="3"/>
</dbReference>
<feature type="binding site" evidence="14">
    <location>
        <begin position="107"/>
        <end position="108"/>
    </location>
    <ligand>
        <name>NAD(+)</name>
        <dbReference type="ChEBI" id="CHEBI:57540"/>
    </ligand>
</feature>
<dbReference type="GO" id="GO:0005829">
    <property type="term" value="C:cytosol"/>
    <property type="evidence" value="ECO:0007669"/>
    <property type="project" value="TreeGrafter"/>
</dbReference>
<keyword evidence="9 14" id="KW-0460">Magnesium</keyword>
<dbReference type="PROSITE" id="PS01056">
    <property type="entry name" value="DNA_LIGASE_N2"/>
    <property type="match status" value="1"/>
</dbReference>
<evidence type="ECO:0000256" key="4">
    <source>
        <dbReference type="ARBA" id="ARBA00022598"/>
    </source>
</evidence>
<dbReference type="AlphaFoldDB" id="A0AB36DPZ9"/>
<dbReference type="NCBIfam" id="TIGR00575">
    <property type="entry name" value="dnlj"/>
    <property type="match status" value="1"/>
</dbReference>
<feature type="binding site" evidence="14">
    <location>
        <position position="198"/>
    </location>
    <ligand>
        <name>NAD(+)</name>
        <dbReference type="ChEBI" id="CHEBI:57540"/>
    </ligand>
</feature>
<feature type="region of interest" description="Disordered" evidence="16">
    <location>
        <begin position="1"/>
        <end position="24"/>
    </location>
</feature>
<evidence type="ECO:0000256" key="5">
    <source>
        <dbReference type="ARBA" id="ARBA00022705"/>
    </source>
</evidence>
<dbReference type="HAMAP" id="MF_01588">
    <property type="entry name" value="DNA_ligase_A"/>
    <property type="match status" value="1"/>
</dbReference>
<feature type="binding site" evidence="14">
    <location>
        <position position="434"/>
    </location>
    <ligand>
        <name>Zn(2+)</name>
        <dbReference type="ChEBI" id="CHEBI:29105"/>
    </ligand>
</feature>
<dbReference type="Gene3D" id="1.10.287.610">
    <property type="entry name" value="Helix hairpin bin"/>
    <property type="match status" value="1"/>
</dbReference>
<evidence type="ECO:0000256" key="14">
    <source>
        <dbReference type="HAMAP-Rule" id="MF_01588"/>
    </source>
</evidence>
<dbReference type="InterPro" id="IPR033136">
    <property type="entry name" value="DNA_ligase_CS"/>
</dbReference>
<dbReference type="InterPro" id="IPR036420">
    <property type="entry name" value="BRCT_dom_sf"/>
</dbReference>
<keyword evidence="6 14" id="KW-0479">Metal-binding</keyword>
<dbReference type="Gene3D" id="3.30.470.30">
    <property type="entry name" value="DNA ligase/mRNA capping enzyme"/>
    <property type="match status" value="1"/>
</dbReference>
<keyword evidence="5 14" id="KW-0235">DNA replication</keyword>
<dbReference type="SUPFAM" id="SSF52113">
    <property type="entry name" value="BRCT domain"/>
    <property type="match status" value="1"/>
</dbReference>
<evidence type="ECO:0000256" key="6">
    <source>
        <dbReference type="ARBA" id="ARBA00022723"/>
    </source>
</evidence>
<evidence type="ECO:0000256" key="11">
    <source>
        <dbReference type="ARBA" id="ARBA00023204"/>
    </source>
</evidence>
<reference evidence="18 19" key="1">
    <citation type="journal article" date="2016" name="Genome Biol. Evol.">
        <title>Comparative Genomic Analyses of the Moraxella catarrhalis Serosensitive and Seroresistant Lineages Demonstrate Their Independent Evolution.</title>
        <authorList>
            <person name="Earl J.P."/>
            <person name="de Vries S.P."/>
            <person name="Ahmed A."/>
            <person name="Powell E."/>
            <person name="Schultz M.P."/>
            <person name="Hermans P.W."/>
            <person name="Hill D.J."/>
            <person name="Zhou Z."/>
            <person name="Constantinidou C.I."/>
            <person name="Hu F.Z."/>
            <person name="Bootsma H.J."/>
            <person name="Ehrlich G.D."/>
        </authorList>
    </citation>
    <scope>NUCLEOTIDE SEQUENCE [LARGE SCALE GENOMIC DNA]</scope>
    <source>
        <strain evidence="18 19">F23</strain>
    </source>
</reference>
<dbReference type="Pfam" id="PF00533">
    <property type="entry name" value="BRCT"/>
    <property type="match status" value="1"/>
</dbReference>
<dbReference type="InterPro" id="IPR004150">
    <property type="entry name" value="NAD_DNA_ligase_OB"/>
</dbReference>
<feature type="binding site" evidence="14">
    <location>
        <position position="337"/>
    </location>
    <ligand>
        <name>NAD(+)</name>
        <dbReference type="ChEBI" id="CHEBI:57540"/>
    </ligand>
</feature>
<dbReference type="FunFam" id="1.10.150.20:FF:000007">
    <property type="entry name" value="DNA ligase"/>
    <property type="match status" value="1"/>
</dbReference>
<dbReference type="InterPro" id="IPR001679">
    <property type="entry name" value="DNA_ligase"/>
</dbReference>
<organism evidence="18 19">
    <name type="scientific">Moraxella catarrhalis</name>
    <name type="common">Branhamella catarrhalis</name>
    <dbReference type="NCBI Taxonomy" id="480"/>
    <lineage>
        <taxon>Bacteria</taxon>
        <taxon>Pseudomonadati</taxon>
        <taxon>Pseudomonadota</taxon>
        <taxon>Gammaproteobacteria</taxon>
        <taxon>Moraxellales</taxon>
        <taxon>Moraxellaceae</taxon>
        <taxon>Moraxella</taxon>
    </lineage>
</organism>